<organism evidence="2 3">
    <name type="scientific">Paramarasmius palmivorus</name>
    <dbReference type="NCBI Taxonomy" id="297713"/>
    <lineage>
        <taxon>Eukaryota</taxon>
        <taxon>Fungi</taxon>
        <taxon>Dikarya</taxon>
        <taxon>Basidiomycota</taxon>
        <taxon>Agaricomycotina</taxon>
        <taxon>Agaricomycetes</taxon>
        <taxon>Agaricomycetidae</taxon>
        <taxon>Agaricales</taxon>
        <taxon>Marasmiineae</taxon>
        <taxon>Marasmiaceae</taxon>
        <taxon>Paramarasmius</taxon>
    </lineage>
</organism>
<name>A0AAW0C2I9_9AGAR</name>
<proteinExistence type="predicted"/>
<dbReference type="Proteomes" id="UP001383192">
    <property type="component" value="Unassembled WGS sequence"/>
</dbReference>
<evidence type="ECO:0000256" key="1">
    <source>
        <dbReference type="SAM" id="MobiDB-lite"/>
    </source>
</evidence>
<reference evidence="2 3" key="1">
    <citation type="submission" date="2024-01" db="EMBL/GenBank/DDBJ databases">
        <title>A draft genome for a cacao thread blight-causing isolate of Paramarasmius palmivorus.</title>
        <authorList>
            <person name="Baruah I.K."/>
            <person name="Bukari Y."/>
            <person name="Amoako-Attah I."/>
            <person name="Meinhardt L.W."/>
            <person name="Bailey B.A."/>
            <person name="Cohen S.P."/>
        </authorList>
    </citation>
    <scope>NUCLEOTIDE SEQUENCE [LARGE SCALE GENOMIC DNA]</scope>
    <source>
        <strain evidence="2 3">GH-12</strain>
    </source>
</reference>
<protein>
    <submittedName>
        <fullName evidence="2">Uncharacterized protein</fullName>
    </submittedName>
</protein>
<feature type="region of interest" description="Disordered" evidence="1">
    <location>
        <begin position="376"/>
        <end position="397"/>
    </location>
</feature>
<accession>A0AAW0C2I9</accession>
<gene>
    <name evidence="2" type="ORF">VNI00_013268</name>
</gene>
<sequence length="767" mass="86847">MFPLPCVRQIVALRMDPVESVAHLDNPELTAACQNICTKSYIGWVFSSHEPVSQDLPYQFFTFYLLHQGLRPADEIPGSSPEMSIPVLPNTKHPLARQPLDPGRPLPWDDCYVSFRFHVGGRCPTIVLPEEPSNLYQTSIEETTRVGALMNEDNQKLESMIKQASDYSCEQLNEERDSSSALEGKQTNDNLRQDLIPFRSTPGGELDDRRDVALRNNTRLTTYPRRESTNSRSHGWASSYSDSVHTPVNQYYANDVVLKTLHDLTAVNQVNDPAGFLQELESFRRLVQEFETDPLHSETASTRSVDEVNFSDWAERQSQGSPVIPEVRTASRIMQRLQLIGRKSKSNSKPETKPNTFREVIRRIREVIGKGLEKAKGMTGMQGTRKRQKSTGAPIPNFYRRSDNLTMVTNHLRRQDEYKRARVVLSIIVEFKSHQPSLKYQNFPNMGRIPSIGHLVLLKMDPVEAVAHLENPELTSACQKMCTKTYVAWVYEPGVWGGPELPYAYNTVYILHRGLRPEGEKPGITPDMSIPVLPNTVHPLDRQPLDLGKPLPWDDCYISIGYSIGGRFPTIYSDESPLHRTTSDEIARVGDLIDEDLYVRRRPYGLNSNDGLELHEIPIGDANVPVDNIWDVWDGSETDWSDSGSVRVATPLESNINSTKQDAGYGCDIPGSSIAPVQQVNELPMSEYASSGTARNVHEIDHSYMHKAVFRVSYDLDSVDVLNDPTELIKELETFYRYVIEYLSLTWARRELQATRRTPGQVQKKSD</sequence>
<evidence type="ECO:0000313" key="3">
    <source>
        <dbReference type="Proteomes" id="UP001383192"/>
    </source>
</evidence>
<keyword evidence="3" id="KW-1185">Reference proteome</keyword>
<dbReference type="AlphaFoldDB" id="A0AAW0C2I9"/>
<comment type="caution">
    <text evidence="2">The sequence shown here is derived from an EMBL/GenBank/DDBJ whole genome shotgun (WGS) entry which is preliminary data.</text>
</comment>
<feature type="compositionally biased region" description="Polar residues" evidence="1">
    <location>
        <begin position="230"/>
        <end position="240"/>
    </location>
</feature>
<evidence type="ECO:0000313" key="2">
    <source>
        <dbReference type="EMBL" id="KAK7032309.1"/>
    </source>
</evidence>
<feature type="region of interest" description="Disordered" evidence="1">
    <location>
        <begin position="173"/>
        <end position="240"/>
    </location>
</feature>
<feature type="compositionally biased region" description="Polar residues" evidence="1">
    <location>
        <begin position="179"/>
        <end position="190"/>
    </location>
</feature>
<dbReference type="EMBL" id="JAYKXP010000066">
    <property type="protein sequence ID" value="KAK7032309.1"/>
    <property type="molecule type" value="Genomic_DNA"/>
</dbReference>